<dbReference type="OMA" id="RLNFFMW"/>
<dbReference type="FunFam" id="1.20.5.110:FF:000004">
    <property type="entry name" value="Vesicle-associated membrane protein 7"/>
    <property type="match status" value="1"/>
</dbReference>
<keyword evidence="6 10" id="KW-0472">Membrane</keyword>
<dbReference type="PROSITE" id="PS50892">
    <property type="entry name" value="V_SNARE"/>
    <property type="match status" value="1"/>
</dbReference>
<dbReference type="STRING" id="1037660.A0A066W4M5"/>
<dbReference type="PANTHER" id="PTHR21136">
    <property type="entry name" value="SNARE PROTEINS"/>
    <property type="match status" value="1"/>
</dbReference>
<evidence type="ECO:0000256" key="1">
    <source>
        <dbReference type="ARBA" id="ARBA00008025"/>
    </source>
</evidence>
<dbReference type="GeneID" id="25264150"/>
<dbReference type="PRINTS" id="PR00219">
    <property type="entry name" value="SYNAPTOBREVN"/>
</dbReference>
<dbReference type="SUPFAM" id="SSF58038">
    <property type="entry name" value="SNARE fusion complex"/>
    <property type="match status" value="1"/>
</dbReference>
<dbReference type="SMART" id="SM01270">
    <property type="entry name" value="Longin"/>
    <property type="match status" value="1"/>
</dbReference>
<dbReference type="HOGENOM" id="CLU_064620_1_1_1"/>
<dbReference type="Pfam" id="PF13774">
    <property type="entry name" value="Longin"/>
    <property type="match status" value="1"/>
</dbReference>
<dbReference type="OrthoDB" id="248747at2759"/>
<evidence type="ECO:0000259" key="13">
    <source>
        <dbReference type="PROSITE" id="PS50892"/>
    </source>
</evidence>
<dbReference type="EMBL" id="JMSN01000023">
    <property type="protein sequence ID" value="KDN48887.1"/>
    <property type="molecule type" value="Genomic_DNA"/>
</dbReference>
<dbReference type="PROSITE" id="PS50859">
    <property type="entry name" value="LONGIN"/>
    <property type="match status" value="1"/>
</dbReference>
<keyword evidence="15" id="KW-1185">Reference proteome</keyword>
<evidence type="ECO:0000256" key="5">
    <source>
        <dbReference type="ARBA" id="ARBA00022989"/>
    </source>
</evidence>
<feature type="signal peptide" evidence="11">
    <location>
        <begin position="1"/>
        <end position="16"/>
    </location>
</feature>
<sequence length="215" mass="24042">MTIVLALVASGSTILAETHQKDQVRFLTAAETILSRIPPNESRLSYAIPNEQWMFHFISQDGLVFLNVSDAESGRRIPFAALTEMQNEFTARYDATEAAANPSTASESYGEFSGYLSNLLTTYNNVSNADPVKTAQAELKGVKDIMQANIEQVLNRGERLELLVDRTDQAANQSLQFRRRAVGLRRQMWWKNIKVLGMAGFCVLVLLLLIFTSIH</sequence>
<dbReference type="InterPro" id="IPR010908">
    <property type="entry name" value="Longin_dom"/>
</dbReference>
<evidence type="ECO:0000313" key="14">
    <source>
        <dbReference type="EMBL" id="KDN48887.1"/>
    </source>
</evidence>
<dbReference type="InParanoid" id="A0A066W4M5"/>
<feature type="domain" description="Longin" evidence="12">
    <location>
        <begin position="4"/>
        <end position="116"/>
    </location>
</feature>
<protein>
    <recommendedName>
        <fullName evidence="7">Synaptobrevin homolog YKT6</fullName>
    </recommendedName>
</protein>
<dbReference type="InterPro" id="IPR001388">
    <property type="entry name" value="Synaptobrevin-like"/>
</dbReference>
<organism evidence="14 15">
    <name type="scientific">Tilletiaria anomala (strain ATCC 24038 / CBS 436.72 / UBC 951)</name>
    <dbReference type="NCBI Taxonomy" id="1037660"/>
    <lineage>
        <taxon>Eukaryota</taxon>
        <taxon>Fungi</taxon>
        <taxon>Dikarya</taxon>
        <taxon>Basidiomycota</taxon>
        <taxon>Ustilaginomycotina</taxon>
        <taxon>Exobasidiomycetes</taxon>
        <taxon>Georgefischeriales</taxon>
        <taxon>Tilletiariaceae</taxon>
        <taxon>Tilletiaria</taxon>
    </lineage>
</organism>
<feature type="domain" description="V-SNARE coiled-coil homology" evidence="13">
    <location>
        <begin position="131"/>
        <end position="191"/>
    </location>
</feature>
<evidence type="ECO:0000256" key="4">
    <source>
        <dbReference type="ARBA" id="ARBA00022927"/>
    </source>
</evidence>
<name>A0A066W4M5_TILAU</name>
<comment type="similarity">
    <text evidence="1">Belongs to the synaptobrevin family.</text>
</comment>
<reference evidence="14 15" key="1">
    <citation type="submission" date="2014-05" db="EMBL/GenBank/DDBJ databases">
        <title>Draft genome sequence of a rare smut relative, Tilletiaria anomala UBC 951.</title>
        <authorList>
            <consortium name="DOE Joint Genome Institute"/>
            <person name="Toome M."/>
            <person name="Kuo A."/>
            <person name="Henrissat B."/>
            <person name="Lipzen A."/>
            <person name="Tritt A."/>
            <person name="Yoshinaga Y."/>
            <person name="Zane M."/>
            <person name="Barry K."/>
            <person name="Grigoriev I.V."/>
            <person name="Spatafora J.W."/>
            <person name="Aimea M.C."/>
        </authorList>
    </citation>
    <scope>NUCLEOTIDE SEQUENCE [LARGE SCALE GENOMIC DNA]</scope>
    <source>
        <strain evidence="14 15">UBC 951</strain>
    </source>
</reference>
<keyword evidence="4" id="KW-0653">Protein transport</keyword>
<dbReference type="InterPro" id="IPR042855">
    <property type="entry name" value="V_SNARE_CC"/>
</dbReference>
<evidence type="ECO:0000256" key="11">
    <source>
        <dbReference type="SAM" id="SignalP"/>
    </source>
</evidence>
<comment type="subcellular location">
    <subcellularLocation>
        <location evidence="8">Endomembrane system</location>
        <topology evidence="8">Single-pass type IV membrane protein</topology>
    </subcellularLocation>
</comment>
<feature type="transmembrane region" description="Helical" evidence="10">
    <location>
        <begin position="195"/>
        <end position="214"/>
    </location>
</feature>
<dbReference type="AlphaFoldDB" id="A0A066W4M5"/>
<dbReference type="GO" id="GO:0016192">
    <property type="term" value="P:vesicle-mediated transport"/>
    <property type="evidence" value="ECO:0007669"/>
    <property type="project" value="InterPro"/>
</dbReference>
<keyword evidence="5 10" id="KW-1133">Transmembrane helix</keyword>
<keyword evidence="2" id="KW-0813">Transport</keyword>
<dbReference type="Gene3D" id="1.20.5.110">
    <property type="match status" value="1"/>
</dbReference>
<dbReference type="GO" id="GO:0015031">
    <property type="term" value="P:protein transport"/>
    <property type="evidence" value="ECO:0007669"/>
    <property type="project" value="UniProtKB-KW"/>
</dbReference>
<dbReference type="GO" id="GO:0016020">
    <property type="term" value="C:membrane"/>
    <property type="evidence" value="ECO:0007669"/>
    <property type="project" value="InterPro"/>
</dbReference>
<gene>
    <name evidence="14" type="ORF">K437DRAFT_255444</name>
</gene>
<comment type="caution">
    <text evidence="14">The sequence shown here is derived from an EMBL/GenBank/DDBJ whole genome shotgun (WGS) entry which is preliminary data.</text>
</comment>
<keyword evidence="9" id="KW-0175">Coiled coil</keyword>
<dbReference type="GO" id="GO:0005737">
    <property type="term" value="C:cytoplasm"/>
    <property type="evidence" value="ECO:0007669"/>
    <property type="project" value="UniProtKB-ARBA"/>
</dbReference>
<evidence type="ECO:0000256" key="7">
    <source>
        <dbReference type="ARBA" id="ARBA00026133"/>
    </source>
</evidence>
<keyword evidence="11" id="KW-0732">Signal</keyword>
<dbReference type="Gene3D" id="3.30.450.50">
    <property type="entry name" value="Longin domain"/>
    <property type="match status" value="1"/>
</dbReference>
<evidence type="ECO:0000256" key="3">
    <source>
        <dbReference type="ARBA" id="ARBA00022692"/>
    </source>
</evidence>
<dbReference type="InterPro" id="IPR051097">
    <property type="entry name" value="Synaptobrevin-like_transport"/>
</dbReference>
<dbReference type="RefSeq" id="XP_013244253.1">
    <property type="nucleotide sequence ID" value="XM_013388799.1"/>
</dbReference>
<dbReference type="SUPFAM" id="SSF64356">
    <property type="entry name" value="SNARE-like"/>
    <property type="match status" value="1"/>
</dbReference>
<evidence type="ECO:0000256" key="8">
    <source>
        <dbReference type="ARBA" id="ARBA00046280"/>
    </source>
</evidence>
<proteinExistence type="inferred from homology"/>
<evidence type="ECO:0000256" key="6">
    <source>
        <dbReference type="ARBA" id="ARBA00023136"/>
    </source>
</evidence>
<dbReference type="Pfam" id="PF00957">
    <property type="entry name" value="Synaptobrevin"/>
    <property type="match status" value="1"/>
</dbReference>
<dbReference type="GO" id="GO:0012505">
    <property type="term" value="C:endomembrane system"/>
    <property type="evidence" value="ECO:0007669"/>
    <property type="project" value="UniProtKB-SubCell"/>
</dbReference>
<dbReference type="CDD" id="cd14824">
    <property type="entry name" value="Longin"/>
    <property type="match status" value="1"/>
</dbReference>
<dbReference type="PANTHER" id="PTHR21136:SF168">
    <property type="entry name" value="VESICLE-ASSOCIATED MEMBRANE PROTEIN 9"/>
    <property type="match status" value="1"/>
</dbReference>
<dbReference type="InterPro" id="IPR011012">
    <property type="entry name" value="Longin-like_dom_sf"/>
</dbReference>
<evidence type="ECO:0000256" key="10">
    <source>
        <dbReference type="SAM" id="Phobius"/>
    </source>
</evidence>
<keyword evidence="3 10" id="KW-0812">Transmembrane</keyword>
<dbReference type="Proteomes" id="UP000027361">
    <property type="component" value="Unassembled WGS sequence"/>
</dbReference>
<evidence type="ECO:0000256" key="9">
    <source>
        <dbReference type="PROSITE-ProRule" id="PRU00290"/>
    </source>
</evidence>
<evidence type="ECO:0000256" key="2">
    <source>
        <dbReference type="ARBA" id="ARBA00022448"/>
    </source>
</evidence>
<accession>A0A066W4M5</accession>
<feature type="chain" id="PRO_5001628697" description="Synaptobrevin homolog YKT6" evidence="11">
    <location>
        <begin position="17"/>
        <end position="215"/>
    </location>
</feature>
<evidence type="ECO:0000313" key="15">
    <source>
        <dbReference type="Proteomes" id="UP000027361"/>
    </source>
</evidence>
<evidence type="ECO:0000259" key="12">
    <source>
        <dbReference type="PROSITE" id="PS50859"/>
    </source>
</evidence>